<evidence type="ECO:0000256" key="10">
    <source>
        <dbReference type="HAMAP-Rule" id="MF_00685"/>
    </source>
</evidence>
<feature type="active site" description="Nucleophile" evidence="10">
    <location>
        <position position="403"/>
    </location>
</feature>
<dbReference type="EC" id="2.4.1.18" evidence="10"/>
<dbReference type="PIRSF" id="PIRSF000463">
    <property type="entry name" value="GlgB"/>
    <property type="match status" value="1"/>
</dbReference>
<evidence type="ECO:0000256" key="6">
    <source>
        <dbReference type="ARBA" id="ARBA00022676"/>
    </source>
</evidence>
<keyword evidence="6 10" id="KW-0328">Glycosyltransferase</keyword>
<dbReference type="Pfam" id="PF00128">
    <property type="entry name" value="Alpha-amylase"/>
    <property type="match status" value="1"/>
</dbReference>
<comment type="similarity">
    <text evidence="4 10">Belongs to the glycosyl hydrolase 13 family. GlgB subfamily.</text>
</comment>
<dbReference type="InterPro" id="IPR037439">
    <property type="entry name" value="Branching_enzy"/>
</dbReference>
<evidence type="ECO:0000256" key="5">
    <source>
        <dbReference type="ARBA" id="ARBA00022600"/>
    </source>
</evidence>
<reference evidence="13" key="1">
    <citation type="journal article" date="2019" name="Int. J. Syst. Evol. Microbiol.">
        <title>The Global Catalogue of Microorganisms (GCM) 10K type strain sequencing project: providing services to taxonomists for standard genome sequencing and annotation.</title>
        <authorList>
            <consortium name="The Broad Institute Genomics Platform"/>
            <consortium name="The Broad Institute Genome Sequencing Center for Infectious Disease"/>
            <person name="Wu L."/>
            <person name="Ma J."/>
        </authorList>
    </citation>
    <scope>NUCLEOTIDE SEQUENCE [LARGE SCALE GENOMIC DNA]</scope>
    <source>
        <strain evidence="13">IBRC 10765</strain>
    </source>
</reference>
<evidence type="ECO:0000256" key="9">
    <source>
        <dbReference type="ARBA" id="ARBA00023277"/>
    </source>
</evidence>
<dbReference type="SUPFAM" id="SSF81296">
    <property type="entry name" value="E set domains"/>
    <property type="match status" value="1"/>
</dbReference>
<dbReference type="InterPro" id="IPR054169">
    <property type="entry name" value="GlgB_N"/>
</dbReference>
<evidence type="ECO:0000259" key="11">
    <source>
        <dbReference type="SMART" id="SM00642"/>
    </source>
</evidence>
<evidence type="ECO:0000256" key="3">
    <source>
        <dbReference type="ARBA" id="ARBA00004964"/>
    </source>
</evidence>
<accession>A0ABV7ZVQ0</accession>
<dbReference type="Pfam" id="PF22019">
    <property type="entry name" value="GlgB_N"/>
    <property type="match status" value="1"/>
</dbReference>
<dbReference type="InterPro" id="IPR004193">
    <property type="entry name" value="Glyco_hydro_13_N"/>
</dbReference>
<dbReference type="CDD" id="cd02855">
    <property type="entry name" value="E_set_GBE_prok_N"/>
    <property type="match status" value="1"/>
</dbReference>
<protein>
    <recommendedName>
        <fullName evidence="10">1,4-alpha-glucan branching enzyme GlgB</fullName>
        <ecNumber evidence="10">2.4.1.18</ecNumber>
    </recommendedName>
    <alternativeName>
        <fullName evidence="10">1,4-alpha-D-glucan:1,4-alpha-D-glucan 6-glucosyl-transferase</fullName>
    </alternativeName>
    <alternativeName>
        <fullName evidence="10">Alpha-(1-&gt;4)-glucan branching enzyme</fullName>
    </alternativeName>
    <alternativeName>
        <fullName evidence="10">Glycogen branching enzyme</fullName>
        <shortName evidence="10">BE</shortName>
    </alternativeName>
</protein>
<dbReference type="Gene3D" id="3.20.20.80">
    <property type="entry name" value="Glycosidases"/>
    <property type="match status" value="1"/>
</dbReference>
<dbReference type="Pfam" id="PF02806">
    <property type="entry name" value="Alpha-amylase_C"/>
    <property type="match status" value="1"/>
</dbReference>
<evidence type="ECO:0000313" key="13">
    <source>
        <dbReference type="Proteomes" id="UP001595617"/>
    </source>
</evidence>
<dbReference type="InterPro" id="IPR013783">
    <property type="entry name" value="Ig-like_fold"/>
</dbReference>
<comment type="catalytic activity">
    <reaction evidence="1 10">
        <text>Transfers a segment of a (1-&gt;4)-alpha-D-glucan chain to a primary hydroxy group in a similar glucan chain.</text>
        <dbReference type="EC" id="2.4.1.18"/>
    </reaction>
</comment>
<evidence type="ECO:0000256" key="4">
    <source>
        <dbReference type="ARBA" id="ARBA00009000"/>
    </source>
</evidence>
<feature type="active site" description="Proton donor" evidence="10">
    <location>
        <position position="456"/>
    </location>
</feature>
<dbReference type="InterPro" id="IPR044143">
    <property type="entry name" value="GlgB_N_E_set_prok"/>
</dbReference>
<proteinExistence type="inferred from homology"/>
<comment type="pathway">
    <text evidence="3 10">Glycan biosynthesis; glycogen biosynthesis.</text>
</comment>
<dbReference type="NCBIfam" id="NF008967">
    <property type="entry name" value="PRK12313.1"/>
    <property type="match status" value="1"/>
</dbReference>
<dbReference type="PANTHER" id="PTHR43651:SF3">
    <property type="entry name" value="1,4-ALPHA-GLUCAN-BRANCHING ENZYME"/>
    <property type="match status" value="1"/>
</dbReference>
<keyword evidence="13" id="KW-1185">Reference proteome</keyword>
<dbReference type="InterPro" id="IPR006047">
    <property type="entry name" value="GH13_cat_dom"/>
</dbReference>
<dbReference type="InterPro" id="IPR006407">
    <property type="entry name" value="GlgB"/>
</dbReference>
<dbReference type="PANTHER" id="PTHR43651">
    <property type="entry name" value="1,4-ALPHA-GLUCAN-BRANCHING ENZYME"/>
    <property type="match status" value="1"/>
</dbReference>
<dbReference type="Gene3D" id="2.60.40.1180">
    <property type="entry name" value="Golgi alpha-mannosidase II"/>
    <property type="match status" value="1"/>
</dbReference>
<comment type="caution">
    <text evidence="12">The sequence shown here is derived from an EMBL/GenBank/DDBJ whole genome shotgun (WGS) entry which is preliminary data.</text>
</comment>
<comment type="subunit">
    <text evidence="10">Monomer.</text>
</comment>
<evidence type="ECO:0000256" key="7">
    <source>
        <dbReference type="ARBA" id="ARBA00022679"/>
    </source>
</evidence>
<evidence type="ECO:0000313" key="12">
    <source>
        <dbReference type="EMBL" id="MFC3852216.1"/>
    </source>
</evidence>
<sequence>MELAQALASVLEARPFDHLGLHSGPDGKGLIIRTWQPEATAVRVEDLKTGKVLGTMERLDERGLFELALPRRRKAFTYRLQVSHGEYTHTVTDPYQFVQRAMTDFFCTSDTLYKNMGAQLCSAETADGHVVSGVRFNVFAPNARSVSVIGNFNQWDGRRHPMMSHHDGYWRLFVPDLGAGAEYKFELKSQQGDVLPHKADPYGFWHAQYPSFHSVVWDHQHYQWQDQSWQQRPVHDPRFLPMSVYEVQAGSWRRHDDGTPLNYRELAEQLIPYVQEVGYTHIELLPVSEYPFDGSWGYQPVGLFAPTSRFGTPDDFKYFVDRCHQAGIAVIVDWVPAHFPADAHGLARFDGTPLYEYEDPRRGWHPDWNSFIYDYGRHTVCDFLISSAMLWLEYFHVDGIRVDAVASMLYLDYSREDGEWVPNVDGGNHNYEAIAFVKRFNEAVYGNFPDRYTIAEESTSFAGVSKPTFMGGLGFGFKWNMGWMHDTLEYVQKDPIYRQFHHNDLTFSMIYAYDENFVLPLSHDEVVHGKGTILDRMPGDEWQQMANLRTYYAFMFTHPGKKLNFMGNELGTGTEWNHNGQLDWWLLEYEKHRGCQQLIKDLNTLYKTEPALHELDNDPKGFRWINHSDAANSVLSFCRFSSAGETLVVICNFTPTPQQHYVLGVPEAGRYDVLLNTDSSYYWGSNFDAGLGYDSQAEGKDGLDHRLQVRIPPLSTLVLKRRS</sequence>
<comment type="function">
    <text evidence="2 10">Catalyzes the formation of the alpha-1,6-glucosidic linkages in glycogen by scission of a 1,4-alpha-linked oligosaccharide from growing alpha-1,4-glucan chains and the subsequent attachment of the oligosaccharide to the alpha-1,6 position.</text>
</comment>
<dbReference type="NCBIfam" id="TIGR01515">
    <property type="entry name" value="branching_enzym"/>
    <property type="match status" value="1"/>
</dbReference>
<dbReference type="InterPro" id="IPR017853">
    <property type="entry name" value="GH"/>
</dbReference>
<dbReference type="RefSeq" id="WP_380694118.1">
    <property type="nucleotide sequence ID" value="NZ_JBHRYR010000002.1"/>
</dbReference>
<dbReference type="HAMAP" id="MF_00685">
    <property type="entry name" value="GlgB"/>
    <property type="match status" value="1"/>
</dbReference>
<dbReference type="InterPro" id="IPR006048">
    <property type="entry name" value="A-amylase/branching_C"/>
</dbReference>
<dbReference type="SUPFAM" id="SSF51011">
    <property type="entry name" value="Glycosyl hydrolase domain"/>
    <property type="match status" value="1"/>
</dbReference>
<name>A0ABV7ZVQ0_9GAMM</name>
<keyword evidence="9 10" id="KW-0119">Carbohydrate metabolism</keyword>
<dbReference type="EMBL" id="JBHRYR010000002">
    <property type="protein sequence ID" value="MFC3852216.1"/>
    <property type="molecule type" value="Genomic_DNA"/>
</dbReference>
<feature type="domain" description="Glycosyl hydrolase family 13 catalytic" evidence="11">
    <location>
        <begin position="253"/>
        <end position="606"/>
    </location>
</feature>
<keyword evidence="7 10" id="KW-0808">Transferase</keyword>
<keyword evidence="5 10" id="KW-0321">Glycogen metabolism</keyword>
<dbReference type="Pfam" id="PF02922">
    <property type="entry name" value="CBM_48"/>
    <property type="match status" value="1"/>
</dbReference>
<dbReference type="NCBIfam" id="NF003811">
    <property type="entry name" value="PRK05402.1"/>
    <property type="match status" value="1"/>
</dbReference>
<dbReference type="Gene3D" id="2.60.40.10">
    <property type="entry name" value="Immunoglobulins"/>
    <property type="match status" value="2"/>
</dbReference>
<evidence type="ECO:0000256" key="2">
    <source>
        <dbReference type="ARBA" id="ARBA00002953"/>
    </source>
</evidence>
<dbReference type="InterPro" id="IPR013780">
    <property type="entry name" value="Glyco_hydro_b"/>
</dbReference>
<evidence type="ECO:0000256" key="8">
    <source>
        <dbReference type="ARBA" id="ARBA00023056"/>
    </source>
</evidence>
<gene>
    <name evidence="10 12" type="primary">glgB</name>
    <name evidence="12" type="ORF">ACFOOG_05145</name>
</gene>
<organism evidence="12 13">
    <name type="scientific">Saccharospirillum mangrovi</name>
    <dbReference type="NCBI Taxonomy" id="2161747"/>
    <lineage>
        <taxon>Bacteria</taxon>
        <taxon>Pseudomonadati</taxon>
        <taxon>Pseudomonadota</taxon>
        <taxon>Gammaproteobacteria</taxon>
        <taxon>Oceanospirillales</taxon>
        <taxon>Saccharospirillaceae</taxon>
        <taxon>Saccharospirillum</taxon>
    </lineage>
</organism>
<dbReference type="SUPFAM" id="SSF51445">
    <property type="entry name" value="(Trans)glycosidases"/>
    <property type="match status" value="1"/>
</dbReference>
<keyword evidence="8 10" id="KW-0320">Glycogen biosynthesis</keyword>
<dbReference type="InterPro" id="IPR014756">
    <property type="entry name" value="Ig_E-set"/>
</dbReference>
<dbReference type="GO" id="GO:0003844">
    <property type="term" value="F:1,4-alpha-glucan branching enzyme activity"/>
    <property type="evidence" value="ECO:0007669"/>
    <property type="project" value="UniProtKB-EC"/>
</dbReference>
<dbReference type="CDD" id="cd11322">
    <property type="entry name" value="AmyAc_Glg_BE"/>
    <property type="match status" value="1"/>
</dbReference>
<evidence type="ECO:0000256" key="1">
    <source>
        <dbReference type="ARBA" id="ARBA00000826"/>
    </source>
</evidence>
<dbReference type="Proteomes" id="UP001595617">
    <property type="component" value="Unassembled WGS sequence"/>
</dbReference>
<dbReference type="SMART" id="SM00642">
    <property type="entry name" value="Aamy"/>
    <property type="match status" value="1"/>
</dbReference>